<dbReference type="EMBL" id="CP097331">
    <property type="protein sequence ID" value="URF07677.1"/>
    <property type="molecule type" value="Genomic_DNA"/>
</dbReference>
<reference evidence="3" key="1">
    <citation type="journal article" date="2022" name="Microbiol. Resour. Announc.">
        <title>Genome Sequence of Cupriavidus campinensis Strain G5, a Member of a Bacterial Consortium Capable of Polyethylene Degradation.</title>
        <authorList>
            <person name="Schneider B."/>
            <person name="Pfeiffer F."/>
            <person name="Dyall-Smith M."/>
            <person name="Kunte H.J."/>
        </authorList>
    </citation>
    <scope>NUCLEOTIDE SEQUENCE</scope>
    <source>
        <strain evidence="3">G5</strain>
    </source>
</reference>
<dbReference type="Pfam" id="PF02036">
    <property type="entry name" value="SCP2"/>
    <property type="match status" value="1"/>
</dbReference>
<reference evidence="3" key="2">
    <citation type="submission" date="2022-05" db="EMBL/GenBank/DDBJ databases">
        <authorList>
            <person name="Kunte H.-J."/>
        </authorList>
    </citation>
    <scope>NUCLEOTIDE SEQUENCE</scope>
    <source>
        <strain evidence="3">G5</strain>
    </source>
</reference>
<dbReference type="InterPro" id="IPR003033">
    <property type="entry name" value="SCP2_sterol-bd_dom"/>
</dbReference>
<dbReference type="Gene3D" id="3.30.1050.10">
    <property type="entry name" value="SCP2 sterol-binding domain"/>
    <property type="match status" value="1"/>
</dbReference>
<keyword evidence="1" id="KW-0831">Ubiquinone biosynthesis</keyword>
<accession>A0AAE9L430</accession>
<dbReference type="AlphaFoldDB" id="A0AAE9L430"/>
<protein>
    <recommendedName>
        <fullName evidence="1">Ubiquinone biosynthesis accessory factor UbiT</fullName>
    </recommendedName>
</protein>
<dbReference type="HAMAP" id="MF_02231">
    <property type="entry name" value="UbiT"/>
    <property type="match status" value="1"/>
</dbReference>
<dbReference type="KEGG" id="ccam:M5D45_21080"/>
<comment type="similarity">
    <text evidence="1">Belongs to the UbiT family.</text>
</comment>
<dbReference type="GO" id="GO:0006744">
    <property type="term" value="P:ubiquinone biosynthetic process"/>
    <property type="evidence" value="ECO:0007669"/>
    <property type="project" value="UniProtKB-UniRule"/>
</dbReference>
<comment type="pathway">
    <text evidence="1">Cofactor biosynthesis; ubiquinone biosynthesis.</text>
</comment>
<proteinExistence type="inferred from homology"/>
<evidence type="ECO:0000259" key="2">
    <source>
        <dbReference type="Pfam" id="PF02036"/>
    </source>
</evidence>
<dbReference type="RefSeq" id="WP_250025859.1">
    <property type="nucleotide sequence ID" value="NZ_CP097331.1"/>
</dbReference>
<evidence type="ECO:0000313" key="4">
    <source>
        <dbReference type="Proteomes" id="UP001056132"/>
    </source>
</evidence>
<gene>
    <name evidence="1" type="primary">ubiT</name>
    <name evidence="3" type="ORF">M5D45_21080</name>
</gene>
<feature type="domain" description="SCP2" evidence="2">
    <location>
        <begin position="41"/>
        <end position="121"/>
    </location>
</feature>
<evidence type="ECO:0000313" key="3">
    <source>
        <dbReference type="EMBL" id="URF07677.1"/>
    </source>
</evidence>
<comment type="function">
    <text evidence="1">Required for O(2)-independent ubiquinone (coenzyme Q) biosynthesis. Likely functions as an accessory factor.</text>
</comment>
<dbReference type="Proteomes" id="UP001056132">
    <property type="component" value="Chromosome 2"/>
</dbReference>
<dbReference type="InterPro" id="IPR036527">
    <property type="entry name" value="SCP2_sterol-bd_dom_sf"/>
</dbReference>
<organism evidence="3 4">
    <name type="scientific">Cupriavidus campinensis</name>
    <dbReference type="NCBI Taxonomy" id="151783"/>
    <lineage>
        <taxon>Bacteria</taxon>
        <taxon>Pseudomonadati</taxon>
        <taxon>Pseudomonadota</taxon>
        <taxon>Betaproteobacteria</taxon>
        <taxon>Burkholderiales</taxon>
        <taxon>Burkholderiaceae</taxon>
        <taxon>Cupriavidus</taxon>
    </lineage>
</organism>
<dbReference type="InterPro" id="IPR016830">
    <property type="entry name" value="UbiT"/>
</dbReference>
<dbReference type="SUPFAM" id="SSF55718">
    <property type="entry name" value="SCP-like"/>
    <property type="match status" value="1"/>
</dbReference>
<sequence length="150" mass="16417">MTFSSLIARIHRRLPAPAQALPFVMALESARRAGWLQPPAALDGHAFLLGVEDLGLDLRLRCVGGAFRMGPFDPGSAPALTLRARAADYLQLLAGHADTDTLFFQRRLSIRGDTALGLEVKYWLDATPRPAWVEPFVARLAVLFPEVRAA</sequence>
<evidence type="ECO:0000256" key="1">
    <source>
        <dbReference type="HAMAP-Rule" id="MF_02231"/>
    </source>
</evidence>
<name>A0AAE9L430_9BURK</name>